<dbReference type="Gene3D" id="1.10.10.750">
    <property type="entry name" value="Ypt/Rab-GAP domain of gyp1p, domain 1"/>
    <property type="match status" value="1"/>
</dbReference>
<dbReference type="KEGG" id="vcn:VOLCADRAFT_43638"/>
<sequence>RERKWGKMLGRGGAALDGYRRRRPERLKRRVRKGIPESWRGLAWLELSGRSCSGGGGGPNARHGTYCAPSTAVVMCIMRDLNRTFPNHVAFMRRQGVLQKALFSVLWASAAYRPSVGYVQGMGFLAAVLLLYMPDEDAFWTLQALMQGSPSWPERWGMEQLYSAGMPGLRCSLFQFSRLLRDVAPRLAARMEREGVEPELYGTHWFNTAFAYTLPFPHLLRVWDVFVAEGPKTLFRVGLAVLQYAEARLLGLRFEGLVAALSAARLAELLPAEPGDLIQRALRIPVSRRLRELAAEWQK</sequence>
<reference evidence="2 3" key="1">
    <citation type="journal article" date="2010" name="Science">
        <title>Genomic analysis of organismal complexity in the multicellular green alga Volvox carteri.</title>
        <authorList>
            <person name="Prochnik S.E."/>
            <person name="Umen J."/>
            <person name="Nedelcu A.M."/>
            <person name="Hallmann A."/>
            <person name="Miller S.M."/>
            <person name="Nishii I."/>
            <person name="Ferris P."/>
            <person name="Kuo A."/>
            <person name="Mitros T."/>
            <person name="Fritz-Laylin L.K."/>
            <person name="Hellsten U."/>
            <person name="Chapman J."/>
            <person name="Simakov O."/>
            <person name="Rensing S.A."/>
            <person name="Terry A."/>
            <person name="Pangilinan J."/>
            <person name="Kapitonov V."/>
            <person name="Jurka J."/>
            <person name="Salamov A."/>
            <person name="Shapiro H."/>
            <person name="Schmutz J."/>
            <person name="Grimwood J."/>
            <person name="Lindquist E."/>
            <person name="Lucas S."/>
            <person name="Grigoriev I.V."/>
            <person name="Schmitt R."/>
            <person name="Kirk D."/>
            <person name="Rokhsar D.S."/>
        </authorList>
    </citation>
    <scope>NUCLEOTIDE SEQUENCE [LARGE SCALE GENOMIC DNA]</scope>
    <source>
        <strain evidence="3">f. Nagariensis / Eve</strain>
    </source>
</reference>
<dbReference type="Gene3D" id="1.10.472.80">
    <property type="entry name" value="Ypt/Rab-GAP domain of gyp1p, domain 3"/>
    <property type="match status" value="1"/>
</dbReference>
<name>D8U7F2_VOLCA</name>
<gene>
    <name evidence="2" type="ORF">VOLCADRAFT_43638</name>
</gene>
<dbReference type="GeneID" id="9626129"/>
<evidence type="ECO:0000259" key="1">
    <source>
        <dbReference type="PROSITE" id="PS50086"/>
    </source>
</evidence>
<feature type="non-terminal residue" evidence="2">
    <location>
        <position position="1"/>
    </location>
</feature>
<evidence type="ECO:0000313" key="3">
    <source>
        <dbReference type="Proteomes" id="UP000001058"/>
    </source>
</evidence>
<dbReference type="Gene3D" id="1.10.8.270">
    <property type="entry name" value="putative rabgap domain of human tbc1 domain family member 14 like domains"/>
    <property type="match status" value="1"/>
</dbReference>
<evidence type="ECO:0000313" key="2">
    <source>
        <dbReference type="EMBL" id="EFJ44225.1"/>
    </source>
</evidence>
<dbReference type="OrthoDB" id="294251at2759"/>
<dbReference type="PANTHER" id="PTHR47219">
    <property type="entry name" value="RAB GTPASE-ACTIVATING PROTEIN 1-LIKE"/>
    <property type="match status" value="1"/>
</dbReference>
<feature type="domain" description="Rab-GAP TBC" evidence="1">
    <location>
        <begin position="34"/>
        <end position="230"/>
    </location>
</feature>
<dbReference type="InParanoid" id="D8U7F2"/>
<proteinExistence type="predicted"/>
<dbReference type="Proteomes" id="UP000001058">
    <property type="component" value="Unassembled WGS sequence"/>
</dbReference>
<feature type="non-terminal residue" evidence="2">
    <location>
        <position position="299"/>
    </location>
</feature>
<accession>D8U7F2</accession>
<dbReference type="Pfam" id="PF00566">
    <property type="entry name" value="RabGAP-TBC"/>
    <property type="match status" value="1"/>
</dbReference>
<dbReference type="SUPFAM" id="SSF47923">
    <property type="entry name" value="Ypt/Rab-GAP domain of gyp1p"/>
    <property type="match status" value="2"/>
</dbReference>
<dbReference type="RefSeq" id="XP_002954584.1">
    <property type="nucleotide sequence ID" value="XM_002954538.1"/>
</dbReference>
<dbReference type="EMBL" id="GL378365">
    <property type="protein sequence ID" value="EFJ44225.1"/>
    <property type="molecule type" value="Genomic_DNA"/>
</dbReference>
<dbReference type="InterPro" id="IPR050302">
    <property type="entry name" value="Rab_GAP_TBC_domain"/>
</dbReference>
<keyword evidence="3" id="KW-1185">Reference proteome</keyword>
<dbReference type="AlphaFoldDB" id="D8U7F2"/>
<dbReference type="GO" id="GO:0031267">
    <property type="term" value="F:small GTPase binding"/>
    <property type="evidence" value="ECO:0007669"/>
    <property type="project" value="TreeGrafter"/>
</dbReference>
<dbReference type="STRING" id="3068.D8U7F2"/>
<dbReference type="SMART" id="SM00164">
    <property type="entry name" value="TBC"/>
    <property type="match status" value="1"/>
</dbReference>
<dbReference type="eggNOG" id="KOG1102">
    <property type="taxonomic scope" value="Eukaryota"/>
</dbReference>
<organism evidence="3">
    <name type="scientific">Volvox carteri f. nagariensis</name>
    <dbReference type="NCBI Taxonomy" id="3068"/>
    <lineage>
        <taxon>Eukaryota</taxon>
        <taxon>Viridiplantae</taxon>
        <taxon>Chlorophyta</taxon>
        <taxon>core chlorophytes</taxon>
        <taxon>Chlorophyceae</taxon>
        <taxon>CS clade</taxon>
        <taxon>Chlamydomonadales</taxon>
        <taxon>Volvocaceae</taxon>
        <taxon>Volvox</taxon>
    </lineage>
</organism>
<dbReference type="FunCoup" id="D8U7F2">
    <property type="interactions" value="1430"/>
</dbReference>
<dbReference type="InterPro" id="IPR000195">
    <property type="entry name" value="Rab-GAP-TBC_dom"/>
</dbReference>
<dbReference type="PROSITE" id="PS50086">
    <property type="entry name" value="TBC_RABGAP"/>
    <property type="match status" value="1"/>
</dbReference>
<dbReference type="GO" id="GO:0005096">
    <property type="term" value="F:GTPase activator activity"/>
    <property type="evidence" value="ECO:0007669"/>
    <property type="project" value="TreeGrafter"/>
</dbReference>
<dbReference type="InterPro" id="IPR035969">
    <property type="entry name" value="Rab-GAP_TBC_sf"/>
</dbReference>
<dbReference type="FunFam" id="1.10.8.270:FF:000016">
    <property type="entry name" value="TBC1 domain family member 2A"/>
    <property type="match status" value="1"/>
</dbReference>
<dbReference type="PANTHER" id="PTHR47219:SF9">
    <property type="entry name" value="GTPASE ACTIVATING PROTEIN AND CENTROSOME-ASSOCIATED, ISOFORM B"/>
    <property type="match status" value="1"/>
</dbReference>
<protein>
    <recommendedName>
        <fullName evidence="1">Rab-GAP TBC domain-containing protein</fullName>
    </recommendedName>
</protein>